<comment type="caution">
    <text evidence="2">The sequence shown here is derived from an EMBL/GenBank/DDBJ whole genome shotgun (WGS) entry which is preliminary data.</text>
</comment>
<dbReference type="SUPFAM" id="SSF53756">
    <property type="entry name" value="UDP-Glycosyltransferase/glycogen phosphorylase"/>
    <property type="match status" value="1"/>
</dbReference>
<keyword evidence="3" id="KW-1185">Reference proteome</keyword>
<dbReference type="Proteomes" id="UP000054011">
    <property type="component" value="Unassembled WGS sequence"/>
</dbReference>
<dbReference type="NCBIfam" id="TIGR04467">
    <property type="entry name" value="CGA_synthase"/>
    <property type="match status" value="1"/>
</dbReference>
<dbReference type="AlphaFoldDB" id="A0A124ED62"/>
<dbReference type="RefSeq" id="WP_058940963.1">
    <property type="nucleotide sequence ID" value="NZ_LNSV01000008.1"/>
</dbReference>
<organism evidence="2 3">
    <name type="scientific">Streptomyces kanasensis</name>
    <dbReference type="NCBI Taxonomy" id="936756"/>
    <lineage>
        <taxon>Bacteria</taxon>
        <taxon>Bacillati</taxon>
        <taxon>Actinomycetota</taxon>
        <taxon>Actinomycetes</taxon>
        <taxon>Kitasatosporales</taxon>
        <taxon>Streptomycetaceae</taxon>
        <taxon>Streptomyces</taxon>
    </lineage>
</organism>
<evidence type="ECO:0000256" key="1">
    <source>
        <dbReference type="SAM" id="MobiDB-lite"/>
    </source>
</evidence>
<proteinExistence type="predicted"/>
<protein>
    <submittedName>
        <fullName evidence="2">Hydroxymethylcytosylglucuronate/cytosylglucurona te synthase</fullName>
    </submittedName>
</protein>
<gene>
    <name evidence="2" type="ORF">ATE80_05395</name>
</gene>
<name>A0A124ED62_9ACTN</name>
<feature type="compositionally biased region" description="Low complexity" evidence="1">
    <location>
        <begin position="194"/>
        <end position="207"/>
    </location>
</feature>
<sequence>MDPVADLLSPAGDPDRAILRGAAEPTTIALAGAEFGWGSSGKLSAVLSALAERGSDGPLRLVGIGSGLGRPLLAAHPVETWYDLPESGGDTFDTVRRIVRSERVAAALVVLDGPLAMALEATGVPTVFVDSLPFLWTDGDRRDLPLDVSVYCAQRCVELPPECRDVLDSVRALRWVDAIVATPSGRPRRTGPEPATRGPGERPAAPAEARREPAGPPAVPYRKALINLGGLRAPRLADWSHYPRLVVPAAVEALAAEGVGEVHIAGNVPSDLGARLAGGRPGTPRTTAGPLSHRAFLDRLAETDVLLTSPGLTTLLEADGMGVPTVCLPPQNLSQVFNGRFHSRAVGADVRTRWPEDVFAEDDALALRAEGEDHALTLIYGSIAETATGPRGRGPPPAA</sequence>
<feature type="region of interest" description="Disordered" evidence="1">
    <location>
        <begin position="183"/>
        <end position="216"/>
    </location>
</feature>
<evidence type="ECO:0000313" key="3">
    <source>
        <dbReference type="Proteomes" id="UP000054011"/>
    </source>
</evidence>
<dbReference type="EMBL" id="LNSV01000008">
    <property type="protein sequence ID" value="KUH39771.1"/>
    <property type="molecule type" value="Genomic_DNA"/>
</dbReference>
<accession>A0A124ED62</accession>
<reference evidence="2 3" key="1">
    <citation type="submission" date="2015-11" db="EMBL/GenBank/DDBJ databases">
        <title>Genome-wide analysis reveals the secondary metabolome in Streptomyces kanasensis ZX01.</title>
        <authorList>
            <person name="Zhang G."/>
            <person name="Han L."/>
            <person name="Feng J."/>
            <person name="Zhang X."/>
        </authorList>
    </citation>
    <scope>NUCLEOTIDE SEQUENCE [LARGE SCALE GENOMIC DNA]</scope>
    <source>
        <strain evidence="2 3">ZX01</strain>
    </source>
</reference>
<dbReference type="InterPro" id="IPR031016">
    <property type="entry name" value="CGA_synthase"/>
</dbReference>
<evidence type="ECO:0000313" key="2">
    <source>
        <dbReference type="EMBL" id="KUH39771.1"/>
    </source>
</evidence>